<evidence type="ECO:0000313" key="3">
    <source>
        <dbReference type="Proteomes" id="UP001378960"/>
    </source>
</evidence>
<feature type="region of interest" description="Disordered" evidence="1">
    <location>
        <begin position="293"/>
        <end position="318"/>
    </location>
</feature>
<dbReference type="Proteomes" id="UP001378960">
    <property type="component" value="Unassembled WGS sequence"/>
</dbReference>
<dbReference type="AlphaFoldDB" id="A0AAV5QZA9"/>
<keyword evidence="3" id="KW-1185">Reference proteome</keyword>
<name>A0AAV5QZA9_PICKL</name>
<feature type="compositionally biased region" description="Polar residues" evidence="1">
    <location>
        <begin position="334"/>
        <end position="343"/>
    </location>
</feature>
<feature type="region of interest" description="Disordered" evidence="1">
    <location>
        <begin position="324"/>
        <end position="343"/>
    </location>
</feature>
<organism evidence="2 3">
    <name type="scientific">Pichia kluyveri</name>
    <name type="common">Yeast</name>
    <dbReference type="NCBI Taxonomy" id="36015"/>
    <lineage>
        <taxon>Eukaryota</taxon>
        <taxon>Fungi</taxon>
        <taxon>Dikarya</taxon>
        <taxon>Ascomycota</taxon>
        <taxon>Saccharomycotina</taxon>
        <taxon>Pichiomycetes</taxon>
        <taxon>Pichiales</taxon>
        <taxon>Pichiaceae</taxon>
        <taxon>Pichia</taxon>
    </lineage>
</organism>
<protein>
    <submittedName>
        <fullName evidence="2">Uncharacterized protein</fullName>
    </submittedName>
</protein>
<reference evidence="2 3" key="1">
    <citation type="journal article" date="2023" name="Elife">
        <title>Identification of key yeast species and microbe-microbe interactions impacting larval growth of Drosophila in the wild.</title>
        <authorList>
            <person name="Mure A."/>
            <person name="Sugiura Y."/>
            <person name="Maeda R."/>
            <person name="Honda K."/>
            <person name="Sakurai N."/>
            <person name="Takahashi Y."/>
            <person name="Watada M."/>
            <person name="Katoh T."/>
            <person name="Gotoh A."/>
            <person name="Gotoh Y."/>
            <person name="Taniguchi I."/>
            <person name="Nakamura K."/>
            <person name="Hayashi T."/>
            <person name="Katayama T."/>
            <person name="Uemura T."/>
            <person name="Hattori Y."/>
        </authorList>
    </citation>
    <scope>NUCLEOTIDE SEQUENCE [LARGE SCALE GENOMIC DNA]</scope>
    <source>
        <strain evidence="2 3">PK-24</strain>
    </source>
</reference>
<accession>A0AAV5QZA9</accession>
<gene>
    <name evidence="2" type="ORF">DAPK24_009450</name>
</gene>
<sequence length="532" mass="60056">MAANEVDQEPLLDPILRPFIDLVNQRKIDLEIEAFESCDDDDDDDDICKSHINKSFQAVIEFVYNIVKEKQINEPDFSFPDLVNDIVLSNKGDVGKSYEEIVSKVIPMAKTTNLLTPHTISETFTESMFCNPKLSSGETSSNLLDSSSISNTESTNTSSLDRKYLNSYVPKMGKWFIKSGEIDYNTFSNKIEPTPDTSNDLNGTTIKFVNQETKETETFIDTLKRLSLTTGPEAESVEDIFDKAKAKTNTVDELNHNLKKSNIVVQNEPKESTEWLETYKDALKHIKKNVTSNKETTTDIPNYTEKKSMAPNKPMMSDFSIYQDSPRPKRKMMNNKSSTSSTFKYLPSMKLGKTRLSNKGGIFSKRSISNDNEIVPKSRNISIKSNSKIVGAKSENEEFTFKTSSLRVPLSKIPYESKRYFPLDISPNSVIYDSNSATLSSQGNKENQPKLALPQPYSFSDQTAPTSEQSPALYQPPSYYWNILFEGTTSTKKVSNSDFHSLLYDYSRLWEAHLINQGQIGSTAKTTSRDQI</sequence>
<comment type="caution">
    <text evidence="2">The sequence shown here is derived from an EMBL/GenBank/DDBJ whole genome shotgun (WGS) entry which is preliminary data.</text>
</comment>
<evidence type="ECO:0000313" key="2">
    <source>
        <dbReference type="EMBL" id="GMM44370.1"/>
    </source>
</evidence>
<proteinExistence type="predicted"/>
<evidence type="ECO:0000256" key="1">
    <source>
        <dbReference type="SAM" id="MobiDB-lite"/>
    </source>
</evidence>
<dbReference type="EMBL" id="BTGB01000001">
    <property type="protein sequence ID" value="GMM44370.1"/>
    <property type="molecule type" value="Genomic_DNA"/>
</dbReference>